<dbReference type="EMBL" id="JBJQOH010000004">
    <property type="protein sequence ID" value="KAL3688915.1"/>
    <property type="molecule type" value="Genomic_DNA"/>
</dbReference>
<feature type="compositionally biased region" description="Basic and acidic residues" evidence="1">
    <location>
        <begin position="421"/>
        <end position="438"/>
    </location>
</feature>
<name>A0ABD3HEY1_9MARC</name>
<feature type="region of interest" description="Disordered" evidence="1">
    <location>
        <begin position="373"/>
        <end position="517"/>
    </location>
</feature>
<protein>
    <submittedName>
        <fullName evidence="2">Uncharacterized protein</fullName>
    </submittedName>
</protein>
<evidence type="ECO:0000313" key="3">
    <source>
        <dbReference type="Proteomes" id="UP001633002"/>
    </source>
</evidence>
<keyword evidence="3" id="KW-1185">Reference proteome</keyword>
<proteinExistence type="predicted"/>
<reference evidence="2 3" key="1">
    <citation type="submission" date="2024-09" db="EMBL/GenBank/DDBJ databases">
        <title>Chromosome-scale assembly of Riccia sorocarpa.</title>
        <authorList>
            <person name="Paukszto L."/>
        </authorList>
    </citation>
    <scope>NUCLEOTIDE SEQUENCE [LARGE SCALE GENOMIC DNA]</scope>
    <source>
        <strain evidence="2">LP-2024</strain>
        <tissue evidence="2">Aerial parts of the thallus</tissue>
    </source>
</reference>
<dbReference type="AlphaFoldDB" id="A0ABD3HEY1"/>
<feature type="compositionally biased region" description="Acidic residues" evidence="1">
    <location>
        <begin position="473"/>
        <end position="482"/>
    </location>
</feature>
<evidence type="ECO:0000256" key="1">
    <source>
        <dbReference type="SAM" id="MobiDB-lite"/>
    </source>
</evidence>
<gene>
    <name evidence="2" type="ORF">R1sor_015224</name>
</gene>
<accession>A0ABD3HEY1</accession>
<feature type="compositionally biased region" description="Basic residues" evidence="1">
    <location>
        <begin position="506"/>
        <end position="517"/>
    </location>
</feature>
<sequence>MAFVALRDVYNAMKGSSSMSRAVVRVRVVEACSRGDGNYWYRACAYKVRDRGSETDRLCCRRLPARDSTPNRGHICGIAGEILQWHFYVRLGDESVRGYELEDLPMCLVFQAGEAFMGCSPAAVVDLQAEEATRLLAGRLRGHWQIFLELIRGSSGVELKVQSAERVIEPLEEVASTSVNNAAMLPDRMLVENGWGQQVCNVFRNLHLEPDVPTLTDVSSHLILAEAALDRTERGHESLVTVFERVKGELTEARAMARRGLRTDAGAVVPRPYYQKVIFPHWMYVRVYPDRESDLGFVEEDFVKGYVVYYCTIDDCKMQNSRRCAVEQHAWNEHDVDIKQERIKPGGIEKWKAQEVPTPRLLKKEMLHRSNVIDWVPTDDGGAKKKKGRGRSVSASESENGEPGGDPSNDLGQEEENDDSENQHDVNDFRLPREDDVNNRGYRPPPPRVIILPPVGAENVDGDVAQRPVVLQESDDSGVDEESPLKRVRLNFAESSEAPRRELPIRHRNPPNRFTPR</sequence>
<organism evidence="2 3">
    <name type="scientific">Riccia sorocarpa</name>
    <dbReference type="NCBI Taxonomy" id="122646"/>
    <lineage>
        <taxon>Eukaryota</taxon>
        <taxon>Viridiplantae</taxon>
        <taxon>Streptophyta</taxon>
        <taxon>Embryophyta</taxon>
        <taxon>Marchantiophyta</taxon>
        <taxon>Marchantiopsida</taxon>
        <taxon>Marchantiidae</taxon>
        <taxon>Marchantiales</taxon>
        <taxon>Ricciaceae</taxon>
        <taxon>Riccia</taxon>
    </lineage>
</organism>
<comment type="caution">
    <text evidence="2">The sequence shown here is derived from an EMBL/GenBank/DDBJ whole genome shotgun (WGS) entry which is preliminary data.</text>
</comment>
<dbReference type="Proteomes" id="UP001633002">
    <property type="component" value="Unassembled WGS sequence"/>
</dbReference>
<evidence type="ECO:0000313" key="2">
    <source>
        <dbReference type="EMBL" id="KAL3688915.1"/>
    </source>
</evidence>